<evidence type="ECO:0000313" key="2">
    <source>
        <dbReference type="Proteomes" id="UP000190150"/>
    </source>
</evidence>
<gene>
    <name evidence="1" type="ORF">SAMN05660841_04235</name>
</gene>
<accession>A0A1T5GNX2</accession>
<sequence length="51" mass="6172">MIFICFLVVVYTAKFCKFARFATRLEIKYIRRKTYEDNVRLTSFVDKNCLP</sequence>
<organism evidence="1 2">
    <name type="scientific">Sphingobacterium nematocida</name>
    <dbReference type="NCBI Taxonomy" id="1513896"/>
    <lineage>
        <taxon>Bacteria</taxon>
        <taxon>Pseudomonadati</taxon>
        <taxon>Bacteroidota</taxon>
        <taxon>Sphingobacteriia</taxon>
        <taxon>Sphingobacteriales</taxon>
        <taxon>Sphingobacteriaceae</taxon>
        <taxon>Sphingobacterium</taxon>
    </lineage>
</organism>
<name>A0A1T5GNX2_9SPHI</name>
<dbReference type="AlphaFoldDB" id="A0A1T5GNX2"/>
<dbReference type="EMBL" id="FUZF01000029">
    <property type="protein sequence ID" value="SKC10122.1"/>
    <property type="molecule type" value="Genomic_DNA"/>
</dbReference>
<proteinExistence type="predicted"/>
<dbReference type="STRING" id="1513896.SAMN05660841_04235"/>
<dbReference type="Proteomes" id="UP000190150">
    <property type="component" value="Unassembled WGS sequence"/>
</dbReference>
<keyword evidence="2" id="KW-1185">Reference proteome</keyword>
<evidence type="ECO:0000313" key="1">
    <source>
        <dbReference type="EMBL" id="SKC10122.1"/>
    </source>
</evidence>
<reference evidence="2" key="1">
    <citation type="submission" date="2017-02" db="EMBL/GenBank/DDBJ databases">
        <authorList>
            <person name="Varghese N."/>
            <person name="Submissions S."/>
        </authorList>
    </citation>
    <scope>NUCLEOTIDE SEQUENCE [LARGE SCALE GENOMIC DNA]</scope>
    <source>
        <strain evidence="2">DSM 24091</strain>
    </source>
</reference>
<protein>
    <submittedName>
        <fullName evidence="1">Uncharacterized protein</fullName>
    </submittedName>
</protein>